<protein>
    <submittedName>
        <fullName evidence="1">Uncharacterized protein</fullName>
    </submittedName>
</protein>
<dbReference type="InterPro" id="IPR036388">
    <property type="entry name" value="WH-like_DNA-bd_sf"/>
</dbReference>
<sequence>MKERCSAVDTKTTGIEELWSEADSSCSGQPIHLWQFLRELLLKPHNYGRCIRWLNKEKGKIRHLQAFFIIVFQSRLTNMSAKSSGLSGLQSPFVVDKNGQFGRKEQRAFFS</sequence>
<name>A0ABV0NZ96_9TELE</name>
<evidence type="ECO:0000313" key="2">
    <source>
        <dbReference type="Proteomes" id="UP001476798"/>
    </source>
</evidence>
<dbReference type="Gene3D" id="1.10.10.10">
    <property type="entry name" value="Winged helix-like DNA-binding domain superfamily/Winged helix DNA-binding domain"/>
    <property type="match status" value="1"/>
</dbReference>
<accession>A0ABV0NZ96</accession>
<keyword evidence="2" id="KW-1185">Reference proteome</keyword>
<organism evidence="1 2">
    <name type="scientific">Goodea atripinnis</name>
    <dbReference type="NCBI Taxonomy" id="208336"/>
    <lineage>
        <taxon>Eukaryota</taxon>
        <taxon>Metazoa</taxon>
        <taxon>Chordata</taxon>
        <taxon>Craniata</taxon>
        <taxon>Vertebrata</taxon>
        <taxon>Euteleostomi</taxon>
        <taxon>Actinopterygii</taxon>
        <taxon>Neopterygii</taxon>
        <taxon>Teleostei</taxon>
        <taxon>Neoteleostei</taxon>
        <taxon>Acanthomorphata</taxon>
        <taxon>Ovalentaria</taxon>
        <taxon>Atherinomorphae</taxon>
        <taxon>Cyprinodontiformes</taxon>
        <taxon>Goodeidae</taxon>
        <taxon>Goodea</taxon>
    </lineage>
</organism>
<dbReference type="Proteomes" id="UP001476798">
    <property type="component" value="Unassembled WGS sequence"/>
</dbReference>
<reference evidence="1 2" key="1">
    <citation type="submission" date="2021-06" db="EMBL/GenBank/DDBJ databases">
        <authorList>
            <person name="Palmer J.M."/>
        </authorList>
    </citation>
    <scope>NUCLEOTIDE SEQUENCE [LARGE SCALE GENOMIC DNA]</scope>
    <source>
        <strain evidence="1 2">GA_2019</strain>
        <tissue evidence="1">Muscle</tissue>
    </source>
</reference>
<dbReference type="EMBL" id="JAHRIO010055316">
    <property type="protein sequence ID" value="MEQ2176765.1"/>
    <property type="molecule type" value="Genomic_DNA"/>
</dbReference>
<comment type="caution">
    <text evidence="1">The sequence shown here is derived from an EMBL/GenBank/DDBJ whole genome shotgun (WGS) entry which is preliminary data.</text>
</comment>
<dbReference type="SUPFAM" id="SSF46785">
    <property type="entry name" value="Winged helix' DNA-binding domain"/>
    <property type="match status" value="1"/>
</dbReference>
<proteinExistence type="predicted"/>
<dbReference type="InterPro" id="IPR036390">
    <property type="entry name" value="WH_DNA-bd_sf"/>
</dbReference>
<gene>
    <name evidence="1" type="ORF">GOODEAATRI_031423</name>
</gene>
<evidence type="ECO:0000313" key="1">
    <source>
        <dbReference type="EMBL" id="MEQ2176765.1"/>
    </source>
</evidence>